<protein>
    <submittedName>
        <fullName evidence="1">Uncharacterized protein</fullName>
    </submittedName>
</protein>
<evidence type="ECO:0000313" key="2">
    <source>
        <dbReference type="Proteomes" id="UP000605392"/>
    </source>
</evidence>
<comment type="caution">
    <text evidence="1">The sequence shown here is derived from an EMBL/GenBank/DDBJ whole genome shotgun (WGS) entry which is preliminary data.</text>
</comment>
<reference evidence="1 2" key="1">
    <citation type="journal article" date="2019" name="Int. J. Syst. Evol. Microbiol.">
        <title>The Global Catalogue of Microorganisms (GCM) 10K type strain sequencing project: providing services to taxonomists for standard genome sequencing and annotation.</title>
        <authorList>
            <consortium name="The Broad Institute Genomics Platform"/>
            <consortium name="The Broad Institute Genome Sequencing Center for Infectious Disease"/>
            <person name="Wu L."/>
            <person name="Ma J."/>
        </authorList>
    </citation>
    <scope>NUCLEOTIDE SEQUENCE [LARGE SCALE GENOMIC DNA]</scope>
    <source>
        <strain evidence="1 2">CGMCC 1.12720</strain>
    </source>
</reference>
<keyword evidence="2" id="KW-1185">Reference proteome</keyword>
<accession>A0ACB5PME4</accession>
<sequence>MAFASSNASAQCVYTSISNGNFFLPGTTTINPAVIQRSLTGCGTQDTPSNSTIIIDDNVILNGDFTTTGEIRIKAGGSLIEDGTRRTLTINTQGNVAGFLAIEASAERVINSPQVSVSVLIGNKANIIVDDNSILRVNCTLQLINQSYVGLGNNSLLNVLGDIDVQNGNVLITGPDPTQGGSPAGLRVAGAIRTNNGGADLFAPNDLLITCIQQKEIPCTVSTGPNVTPVNSSNDPSCISVLPVTLTRFVGNWASGGTAVNLKWTTVTEVNNAHFAVERSVDGITFEKIAQVAGAGSSTMLRNYAYTDVSPLTSSSYYRLRQVDYDGKATYSTIISLGKPQRTTDWLVSTSSPRHFTIQSQLDGDSRFSVLDVTGKPVFSQAVSTENADVVIPSLPTGVYLFRLTTKQGRFTVRQVVTAGK</sequence>
<gene>
    <name evidence="1" type="ORF">GCM10011375_05630</name>
</gene>
<dbReference type="Proteomes" id="UP000605392">
    <property type="component" value="Unassembled WGS sequence"/>
</dbReference>
<organism evidence="1 2">
    <name type="scientific">Hymenobacter qilianensis</name>
    <dbReference type="NCBI Taxonomy" id="1385715"/>
    <lineage>
        <taxon>Bacteria</taxon>
        <taxon>Pseudomonadati</taxon>
        <taxon>Bacteroidota</taxon>
        <taxon>Cytophagia</taxon>
        <taxon>Cytophagales</taxon>
        <taxon>Hymenobacteraceae</taxon>
        <taxon>Hymenobacter</taxon>
    </lineage>
</organism>
<proteinExistence type="predicted"/>
<dbReference type="EMBL" id="BMFN01000001">
    <property type="protein sequence ID" value="GGF52975.1"/>
    <property type="molecule type" value="Genomic_DNA"/>
</dbReference>
<evidence type="ECO:0000313" key="1">
    <source>
        <dbReference type="EMBL" id="GGF52975.1"/>
    </source>
</evidence>
<name>A0ACB5PME4_9BACT</name>